<comment type="caution">
    <text evidence="8">The sequence shown here is derived from an EMBL/GenBank/DDBJ whole genome shotgun (WGS) entry which is preliminary data.</text>
</comment>
<comment type="subcellular location">
    <subcellularLocation>
        <location evidence="1">Membrane</location>
        <topology evidence="1">Single-pass membrane protein</topology>
    </subcellularLocation>
</comment>
<feature type="region of interest" description="Disordered" evidence="5">
    <location>
        <begin position="613"/>
        <end position="672"/>
    </location>
</feature>
<keyword evidence="2 6" id="KW-0812">Transmembrane</keyword>
<dbReference type="GO" id="GO:0097347">
    <property type="term" value="C:TAM protein secretion complex"/>
    <property type="evidence" value="ECO:0007669"/>
    <property type="project" value="TreeGrafter"/>
</dbReference>
<dbReference type="RefSeq" id="WP_072311551.1">
    <property type="nucleotide sequence ID" value="NZ_FPIW01000011.1"/>
</dbReference>
<feature type="compositionally biased region" description="Polar residues" evidence="5">
    <location>
        <begin position="257"/>
        <end position="274"/>
    </location>
</feature>
<feature type="region of interest" description="Disordered" evidence="5">
    <location>
        <begin position="236"/>
        <end position="318"/>
    </location>
</feature>
<feature type="region of interest" description="Disordered" evidence="5">
    <location>
        <begin position="401"/>
        <end position="438"/>
    </location>
</feature>
<dbReference type="GO" id="GO:0009306">
    <property type="term" value="P:protein secretion"/>
    <property type="evidence" value="ECO:0007669"/>
    <property type="project" value="InterPro"/>
</dbReference>
<evidence type="ECO:0000313" key="8">
    <source>
        <dbReference type="EMBL" id="SFW35339.1"/>
    </source>
</evidence>
<feature type="compositionally biased region" description="Low complexity" evidence="5">
    <location>
        <begin position="816"/>
        <end position="829"/>
    </location>
</feature>
<dbReference type="GO" id="GO:0005886">
    <property type="term" value="C:plasma membrane"/>
    <property type="evidence" value="ECO:0007669"/>
    <property type="project" value="InterPro"/>
</dbReference>
<dbReference type="PANTHER" id="PTHR36985">
    <property type="entry name" value="TRANSLOCATION AND ASSEMBLY MODULE SUBUNIT TAMB"/>
    <property type="match status" value="1"/>
</dbReference>
<feature type="region of interest" description="Disordered" evidence="5">
    <location>
        <begin position="167"/>
        <end position="186"/>
    </location>
</feature>
<evidence type="ECO:0000256" key="6">
    <source>
        <dbReference type="SAM" id="Phobius"/>
    </source>
</evidence>
<dbReference type="Pfam" id="PF04357">
    <property type="entry name" value="TamB"/>
    <property type="match status" value="1"/>
</dbReference>
<gene>
    <name evidence="8" type="ORF">SAMN02910291_00956</name>
</gene>
<dbReference type="EMBL" id="FPIW01000011">
    <property type="protein sequence ID" value="SFW35339.1"/>
    <property type="molecule type" value="Genomic_DNA"/>
</dbReference>
<dbReference type="Proteomes" id="UP000182680">
    <property type="component" value="Unassembled WGS sequence"/>
</dbReference>
<evidence type="ECO:0000256" key="1">
    <source>
        <dbReference type="ARBA" id="ARBA00004167"/>
    </source>
</evidence>
<keyword evidence="3 6" id="KW-1133">Transmembrane helix</keyword>
<feature type="region of interest" description="Disordered" evidence="5">
    <location>
        <begin position="792"/>
        <end position="829"/>
    </location>
</feature>
<sequence length="1550" mass="159407">MTTLSSHTGQGGAVVAGAAVGGATAGSAHVSGSGQPGKGPGRPGGRRGAALFSRIWSIVWRGLAFLLLLLLFFLAGILLALRNENVQAWLKDEVNAVLAAPAETGDLQVRLTRLSGSLPFSMQVGLELADAHGPWLEAPLNTFEWDWTALPGTVRIRALTSHNPRLLRLPDLPPAPPSEPSPPMTEKSLRAMLGEAVQTLNTLPGWLPAVLMDRLAVVDAVLPQALLGAVIPAGAEKQEKDQNKENSGNADAAGQHQAANTPGMSPTSATQPTAPHNEPASTPAAQNGQANAHQAGDTQTEGRQAAPQPSADSTPFSGGAFFKADVDASLRAGSKGGSLNVMLTASGRDHAPLLVADTSCGGLEVRVEANFSPQEDKSGKSVIRTLTVNSRLEAAVLPAASAAAPAEDSSKTVETPAASSGAAPPASPQGQPAPYNPHSFLAPLLAGGASLSLTLEAQAQAIPGAPDDMAATARAGLTTFDLKAGPLSGTGHAAWHSPDAPAAGPAASRLTGAAQATSWLSGPLDVDLRLSLAPLKNPHARAAGDEAGSPLDILAAPGSVSLTANGPLEAPALNLRLECADLRLGSHRLEKAVASLAASPLHWRQALLPAEDHDSAPPAEAAGQYHAPGSADGKSSRAGANPGDSPDAGPGSTPDTVHGAAKAGTPQDGQEAATQLVLQLDVSGQWDNRPLSLGGQIFAGRTEGGMLQAGLRKLRLNALGVEAAGQATAILPPGSMPGCDGRLDVRVTDWAALSSLVPGARLDGEASLSLELRTERTTAPAAPEAADALRAATPRETAQNGGQPTARGGSETGPVQTDTAQATEAAPAPAVRFSQQAVLRWNVPRLSYSAGAEAPLTLQSLAGEATLRDLFGTANLAARLDLAALRQGDLSLGTKVRANGSLNGPLDASVETSGSVAARINARWQPGLVQLQKLEAGLAGHDLGFRTSPGATLRYGDSGITLTGLDIRLIPGGRLRANAALGQDRLDARLDLDGLALTPWKKFVPALPEGTVEARARLTGNPARPGGDFHFGVRQLRIPGSPLKPLNLGLTGRIEGTTLVARLAVDKESIQALGGTEARLEARVPLVFSKDGLPQPDMQGPLRGQVRWKGAAGPLWSLLPVADQRFAGNVAMSVDLGGTLSAPSAKGSVLVDKGKYENLLQGVLLTNINLRLKLEEGRGKGAGALPGVARLELDAAGGLGGKLRVAGHSSLDGSKLDIKTTIDHLRPLSRRDIRIELSGDVGVTGSAAAPRVDGLITVNQGLVQLNKLAVGGSVTTLPISKNPAPGAVQAASPTGVASKPEAEGSLNLRIVIPGRFLVEGHGLSSEWKADLLVAGTPEDPQITGQIMAVKGNFDFLTKIFKLSRGTITFAGGSLSNPLLDIKLANETPNLTSYVNITGTVRKMKLSLSSEPELPRDEILAQILFGKSTSELGRLENLRLAGAVAQLAGFGSGGGGIFDVTRNALGVDVLRLSSTPGSGSGDSSDDEGMGAGTAVELGKYITDVIYVGVQQGMKQGSTAFIIQLELTPRTNLELRSEQQNTWGGIRWKYNY</sequence>
<protein>
    <submittedName>
        <fullName evidence="8">Autotransporter secretion inner membrane protein TamB</fullName>
    </submittedName>
</protein>
<feature type="compositionally biased region" description="Low complexity" evidence="5">
    <location>
        <begin position="416"/>
        <end position="433"/>
    </location>
</feature>
<evidence type="ECO:0000256" key="5">
    <source>
        <dbReference type="SAM" id="MobiDB-lite"/>
    </source>
</evidence>
<reference evidence="9" key="1">
    <citation type="submission" date="2016-11" db="EMBL/GenBank/DDBJ databases">
        <authorList>
            <person name="Jaros S."/>
            <person name="Januszkiewicz K."/>
            <person name="Wedrychowicz H."/>
        </authorList>
    </citation>
    <scope>NUCLEOTIDE SEQUENCE [LARGE SCALE GENOMIC DNA]</scope>
    <source>
        <strain evidence="9">DSM 7057</strain>
    </source>
</reference>
<dbReference type="PANTHER" id="PTHR36985:SF1">
    <property type="entry name" value="TRANSLOCATION AND ASSEMBLY MODULE SUBUNIT TAMB"/>
    <property type="match status" value="1"/>
</dbReference>
<evidence type="ECO:0000256" key="3">
    <source>
        <dbReference type="ARBA" id="ARBA00022989"/>
    </source>
</evidence>
<proteinExistence type="predicted"/>
<name>A0AA94HRT1_DESDE</name>
<evidence type="ECO:0000256" key="4">
    <source>
        <dbReference type="ARBA" id="ARBA00023136"/>
    </source>
</evidence>
<feature type="domain" description="Translocation and assembly module TamB C-terminal" evidence="7">
    <location>
        <begin position="1195"/>
        <end position="1550"/>
    </location>
</feature>
<evidence type="ECO:0000259" key="7">
    <source>
        <dbReference type="Pfam" id="PF04357"/>
    </source>
</evidence>
<evidence type="ECO:0000313" key="9">
    <source>
        <dbReference type="Proteomes" id="UP000182680"/>
    </source>
</evidence>
<keyword evidence="4 6" id="KW-0472">Membrane</keyword>
<feature type="compositionally biased region" description="Pro residues" evidence="5">
    <location>
        <begin position="171"/>
        <end position="183"/>
    </location>
</feature>
<evidence type="ECO:0000256" key="2">
    <source>
        <dbReference type="ARBA" id="ARBA00022692"/>
    </source>
</evidence>
<organism evidence="8 9">
    <name type="scientific">Desulfovibrio desulfuricans</name>
    <dbReference type="NCBI Taxonomy" id="876"/>
    <lineage>
        <taxon>Bacteria</taxon>
        <taxon>Pseudomonadati</taxon>
        <taxon>Thermodesulfobacteriota</taxon>
        <taxon>Desulfovibrionia</taxon>
        <taxon>Desulfovibrionales</taxon>
        <taxon>Desulfovibrionaceae</taxon>
        <taxon>Desulfovibrio</taxon>
    </lineage>
</organism>
<dbReference type="InterPro" id="IPR007452">
    <property type="entry name" value="TamB_C"/>
</dbReference>
<feature type="transmembrane region" description="Helical" evidence="6">
    <location>
        <begin position="58"/>
        <end position="81"/>
    </location>
</feature>
<feature type="compositionally biased region" description="Low complexity" evidence="5">
    <location>
        <begin position="284"/>
        <end position="296"/>
    </location>
</feature>
<accession>A0AA94HRT1</accession>